<accession>A0ABV4U098</accession>
<gene>
    <name evidence="1" type="ORF">ACERLL_15325</name>
</gene>
<name>A0ABV4U098_9GAMM</name>
<evidence type="ECO:0000313" key="2">
    <source>
        <dbReference type="Proteomes" id="UP001575181"/>
    </source>
</evidence>
<dbReference type="RefSeq" id="WP_373656975.1">
    <property type="nucleotide sequence ID" value="NZ_JBGUAW010000011.1"/>
</dbReference>
<reference evidence="1 2" key="1">
    <citation type="submission" date="2024-08" db="EMBL/GenBank/DDBJ databases">
        <title>Whole-genome sequencing of halo(alkali)philic microorganisms from hypersaline lakes.</title>
        <authorList>
            <person name="Sorokin D.Y."/>
            <person name="Merkel A.Y."/>
            <person name="Messina E."/>
            <person name="Yakimov M."/>
        </authorList>
    </citation>
    <scope>NUCLEOTIDE SEQUENCE [LARGE SCALE GENOMIC DNA]</scope>
    <source>
        <strain evidence="1 2">Cl-TMA</strain>
    </source>
</reference>
<protein>
    <submittedName>
        <fullName evidence="1">Uncharacterized protein</fullName>
    </submittedName>
</protein>
<keyword evidence="2" id="KW-1185">Reference proteome</keyword>
<sequence>MFKVYLDGNEYRSVATIRLAWGVIDREYHNLAPGEALDWGIEAFSGSFHRDRMTRDQWKAFAKGPLAFQKALESMAWQDRVGFSQGP</sequence>
<evidence type="ECO:0000313" key="1">
    <source>
        <dbReference type="EMBL" id="MFA9462188.1"/>
    </source>
</evidence>
<organism evidence="1 2">
    <name type="scientific">Thiohalorhabdus methylotrophus</name>
    <dbReference type="NCBI Taxonomy" id="3242694"/>
    <lineage>
        <taxon>Bacteria</taxon>
        <taxon>Pseudomonadati</taxon>
        <taxon>Pseudomonadota</taxon>
        <taxon>Gammaproteobacteria</taxon>
        <taxon>Thiohalorhabdales</taxon>
        <taxon>Thiohalorhabdaceae</taxon>
        <taxon>Thiohalorhabdus</taxon>
    </lineage>
</organism>
<proteinExistence type="predicted"/>
<comment type="caution">
    <text evidence="1">The sequence shown here is derived from an EMBL/GenBank/DDBJ whole genome shotgun (WGS) entry which is preliminary data.</text>
</comment>
<dbReference type="EMBL" id="JBGUAW010000011">
    <property type="protein sequence ID" value="MFA9462188.1"/>
    <property type="molecule type" value="Genomic_DNA"/>
</dbReference>
<dbReference type="Proteomes" id="UP001575181">
    <property type="component" value="Unassembled WGS sequence"/>
</dbReference>